<dbReference type="RefSeq" id="WP_204425037.1">
    <property type="nucleotide sequence ID" value="NZ_CP070228.1"/>
</dbReference>
<feature type="region of interest" description="Disordered" evidence="1">
    <location>
        <begin position="1"/>
        <end position="26"/>
    </location>
</feature>
<evidence type="ECO:0000313" key="3">
    <source>
        <dbReference type="Proteomes" id="UP000602653"/>
    </source>
</evidence>
<evidence type="ECO:0000313" key="2">
    <source>
        <dbReference type="EMBL" id="QRV02547.1"/>
    </source>
</evidence>
<gene>
    <name evidence="2" type="ORF">JTE88_01980</name>
</gene>
<reference evidence="2 3" key="1">
    <citation type="submission" date="2021-02" db="EMBL/GenBank/DDBJ databases">
        <title>Complete Genome Sequence of Arcanobacterium phocisimile strain DSM 26142T from a harbour seal.</title>
        <authorList>
            <person name="Borowiak M."/>
            <person name="Alssahen M."/>
            <person name="Malorny B."/>
            <person name="Laemmler C."/>
            <person name="Siebert U."/>
            <person name="Ploetz M."/>
            <person name="Abdulmawjood A."/>
        </authorList>
    </citation>
    <scope>NUCLEOTIDE SEQUENCE [LARGE SCALE GENOMIC DNA]</scope>
    <source>
        <strain evidence="2 3">DSM 26142</strain>
    </source>
</reference>
<keyword evidence="3" id="KW-1185">Reference proteome</keyword>
<name>A0ABX7II92_9ACTO</name>
<protein>
    <submittedName>
        <fullName evidence="2">Uncharacterized protein</fullName>
    </submittedName>
</protein>
<accession>A0ABX7II92</accession>
<dbReference type="EMBL" id="CP070228">
    <property type="protein sequence ID" value="QRV02547.1"/>
    <property type="molecule type" value="Genomic_DNA"/>
</dbReference>
<sequence length="70" mass="7950">MKNNHPHPSVIRFNTEENAVSTDNQEETVADDVVTQLTHQFANNYEQALCELAHQNPHHGSEQPSSENIR</sequence>
<proteinExistence type="predicted"/>
<dbReference type="Proteomes" id="UP000602653">
    <property type="component" value="Chromosome"/>
</dbReference>
<evidence type="ECO:0000256" key="1">
    <source>
        <dbReference type="SAM" id="MobiDB-lite"/>
    </source>
</evidence>
<organism evidence="2 3">
    <name type="scientific">Arcanobacterium phocisimile</name>
    <dbReference type="NCBI Taxonomy" id="1302235"/>
    <lineage>
        <taxon>Bacteria</taxon>
        <taxon>Bacillati</taxon>
        <taxon>Actinomycetota</taxon>
        <taxon>Actinomycetes</taxon>
        <taxon>Actinomycetales</taxon>
        <taxon>Actinomycetaceae</taxon>
        <taxon>Arcanobacterium</taxon>
    </lineage>
</organism>